<dbReference type="GO" id="GO:0006457">
    <property type="term" value="P:protein folding"/>
    <property type="evidence" value="ECO:0007669"/>
    <property type="project" value="TreeGrafter"/>
</dbReference>
<dbReference type="GO" id="GO:0005634">
    <property type="term" value="C:nucleus"/>
    <property type="evidence" value="ECO:0007669"/>
    <property type="project" value="TreeGrafter"/>
</dbReference>
<dbReference type="PANTHER" id="PTHR22932:SF1">
    <property type="entry name" value="CO-CHAPERONE PROTEIN DAF-41"/>
    <property type="match status" value="1"/>
</dbReference>
<evidence type="ECO:0000256" key="2">
    <source>
        <dbReference type="SAM" id="MobiDB-lite"/>
    </source>
</evidence>
<dbReference type="GO" id="GO:0051087">
    <property type="term" value="F:protein-folding chaperone binding"/>
    <property type="evidence" value="ECO:0007669"/>
    <property type="project" value="TreeGrafter"/>
</dbReference>
<evidence type="ECO:0000313" key="5">
    <source>
        <dbReference type="Proteomes" id="UP000663874"/>
    </source>
</evidence>
<proteinExistence type="inferred from homology"/>
<dbReference type="GO" id="GO:0051879">
    <property type="term" value="F:Hsp90 protein binding"/>
    <property type="evidence" value="ECO:0007669"/>
    <property type="project" value="InterPro"/>
</dbReference>
<dbReference type="InterPro" id="IPR045250">
    <property type="entry name" value="p23-like"/>
</dbReference>
<evidence type="ECO:0000259" key="3">
    <source>
        <dbReference type="PROSITE" id="PS51203"/>
    </source>
</evidence>
<dbReference type="Proteomes" id="UP000663874">
    <property type="component" value="Unassembled WGS sequence"/>
</dbReference>
<dbReference type="EMBL" id="CAJOBE010001747">
    <property type="protein sequence ID" value="CAF3771203.1"/>
    <property type="molecule type" value="Genomic_DNA"/>
</dbReference>
<dbReference type="AlphaFoldDB" id="A0A818ZX71"/>
<name>A0A818ZX71_9BILA</name>
<dbReference type="GO" id="GO:0005829">
    <property type="term" value="C:cytosol"/>
    <property type="evidence" value="ECO:0007669"/>
    <property type="project" value="TreeGrafter"/>
</dbReference>
<dbReference type="InterPro" id="IPR008978">
    <property type="entry name" value="HSP20-like_chaperone"/>
</dbReference>
<evidence type="ECO:0000313" key="4">
    <source>
        <dbReference type="EMBL" id="CAF3771203.1"/>
    </source>
</evidence>
<protein>
    <recommendedName>
        <fullName evidence="3">CS domain-containing protein</fullName>
    </recommendedName>
</protein>
<evidence type="ECO:0000256" key="1">
    <source>
        <dbReference type="ARBA" id="ARBA00025733"/>
    </source>
</evidence>
<feature type="domain" description="CS" evidence="3">
    <location>
        <begin position="24"/>
        <end position="114"/>
    </location>
</feature>
<organism evidence="4 5">
    <name type="scientific">Rotaria sordida</name>
    <dbReference type="NCBI Taxonomy" id="392033"/>
    <lineage>
        <taxon>Eukaryota</taxon>
        <taxon>Metazoa</taxon>
        <taxon>Spiralia</taxon>
        <taxon>Gnathifera</taxon>
        <taxon>Rotifera</taxon>
        <taxon>Eurotatoria</taxon>
        <taxon>Bdelloidea</taxon>
        <taxon>Philodinida</taxon>
        <taxon>Philodinidae</taxon>
        <taxon>Rotaria</taxon>
    </lineage>
</organism>
<dbReference type="Pfam" id="PF04969">
    <property type="entry name" value="CS"/>
    <property type="match status" value="1"/>
</dbReference>
<feature type="region of interest" description="Disordered" evidence="2">
    <location>
        <begin position="131"/>
        <end position="209"/>
    </location>
</feature>
<dbReference type="PANTHER" id="PTHR22932">
    <property type="entry name" value="TELOMERASE-BINDING PROTEIN P23 HSP90 CO-CHAPERONE"/>
    <property type="match status" value="1"/>
</dbReference>
<comment type="similarity">
    <text evidence="1">Belongs to the p23/wos2 family.</text>
</comment>
<feature type="compositionally biased region" description="Acidic residues" evidence="2">
    <location>
        <begin position="174"/>
        <end position="193"/>
    </location>
</feature>
<dbReference type="GO" id="GO:0051131">
    <property type="term" value="P:chaperone-mediated protein complex assembly"/>
    <property type="evidence" value="ECO:0007669"/>
    <property type="project" value="TreeGrafter"/>
</dbReference>
<dbReference type="InterPro" id="IPR007052">
    <property type="entry name" value="CS_dom"/>
</dbReference>
<sequence>MYVEFFSLNKISIIKFFFFCFRANTHPSIKWSQKKDLILLTIAVQDIDKPEINIEPTKLHFKGQQTKGSNYDTMLEFFDEINPNTSKYRNISQNHWEFMLKKKDPSKPFWKRLIKSTEKCSWITVDWNHFAGEDDDEDNEMGNAGGRDWGNIDAMLKQMGGGASGGAPAATDLNDVDDKETDSDDESMPDLEDVSNTNDEKDKPATTTT</sequence>
<dbReference type="FunFam" id="2.60.40.790:FF:000013">
    <property type="entry name" value="Very-long-chain (3R)-3-hydroxyacyl-CoA dehydratase"/>
    <property type="match status" value="1"/>
</dbReference>
<dbReference type="SUPFAM" id="SSF49764">
    <property type="entry name" value="HSP20-like chaperones"/>
    <property type="match status" value="1"/>
</dbReference>
<dbReference type="Gene3D" id="2.60.40.790">
    <property type="match status" value="1"/>
</dbReference>
<feature type="compositionally biased region" description="Basic and acidic residues" evidence="2">
    <location>
        <begin position="198"/>
        <end position="209"/>
    </location>
</feature>
<comment type="caution">
    <text evidence="4">The sequence shown here is derived from an EMBL/GenBank/DDBJ whole genome shotgun (WGS) entry which is preliminary data.</text>
</comment>
<accession>A0A818ZX71</accession>
<gene>
    <name evidence="4" type="ORF">FNK824_LOCUS13370</name>
</gene>
<reference evidence="4" key="1">
    <citation type="submission" date="2021-02" db="EMBL/GenBank/DDBJ databases">
        <authorList>
            <person name="Nowell W R."/>
        </authorList>
    </citation>
    <scope>NUCLEOTIDE SEQUENCE</scope>
</reference>
<dbReference type="PROSITE" id="PS51203">
    <property type="entry name" value="CS"/>
    <property type="match status" value="1"/>
</dbReference>
<dbReference type="CDD" id="cd06465">
    <property type="entry name" value="p23_hB-ind1_like"/>
    <property type="match status" value="1"/>
</dbReference>